<proteinExistence type="predicted"/>
<dbReference type="Proteomes" id="UP000007590">
    <property type="component" value="Chromosome"/>
</dbReference>
<organism evidence="2 3">
    <name type="scientific">Solitalea canadensis (strain ATCC 29591 / DSM 3403 / JCM 21819 / LMG 8368 / NBRC 15130 / NCIMB 12057 / USAM 9D)</name>
    <name type="common">Flexibacter canadensis</name>
    <dbReference type="NCBI Taxonomy" id="929556"/>
    <lineage>
        <taxon>Bacteria</taxon>
        <taxon>Pseudomonadati</taxon>
        <taxon>Bacteroidota</taxon>
        <taxon>Sphingobacteriia</taxon>
        <taxon>Sphingobacteriales</taxon>
        <taxon>Sphingobacteriaceae</taxon>
        <taxon>Solitalea</taxon>
    </lineage>
</organism>
<evidence type="ECO:0000313" key="3">
    <source>
        <dbReference type="Proteomes" id="UP000007590"/>
    </source>
</evidence>
<dbReference type="AlphaFoldDB" id="H8KM44"/>
<evidence type="ECO:0000313" key="2">
    <source>
        <dbReference type="EMBL" id="AFD08966.1"/>
    </source>
</evidence>
<gene>
    <name evidence="2" type="ordered locus">Solca_3973</name>
</gene>
<reference evidence="2" key="1">
    <citation type="submission" date="2012-02" db="EMBL/GenBank/DDBJ databases">
        <title>The complete genome of Solitalea canadensis DSM 3403.</title>
        <authorList>
            <consortium name="US DOE Joint Genome Institute (JGI-PGF)"/>
            <person name="Lucas S."/>
            <person name="Copeland A."/>
            <person name="Lapidus A."/>
            <person name="Glavina del Rio T."/>
            <person name="Dalin E."/>
            <person name="Tice H."/>
            <person name="Bruce D."/>
            <person name="Goodwin L."/>
            <person name="Pitluck S."/>
            <person name="Peters L."/>
            <person name="Ovchinnikova G."/>
            <person name="Lu M."/>
            <person name="Kyrpides N."/>
            <person name="Mavromatis K."/>
            <person name="Ivanova N."/>
            <person name="Brettin T."/>
            <person name="Detter J.C."/>
            <person name="Han C."/>
            <person name="Larimer F."/>
            <person name="Land M."/>
            <person name="Hauser L."/>
            <person name="Markowitz V."/>
            <person name="Cheng J.-F."/>
            <person name="Hugenholtz P."/>
            <person name="Woyke T."/>
            <person name="Wu D."/>
            <person name="Spring S."/>
            <person name="Schroeder M."/>
            <person name="Kopitz M."/>
            <person name="Brambilla E."/>
            <person name="Klenk H.-P."/>
            <person name="Eisen J.A."/>
        </authorList>
    </citation>
    <scope>NUCLEOTIDE SEQUENCE</scope>
    <source>
        <strain evidence="2">DSM 3403</strain>
    </source>
</reference>
<dbReference type="Gene3D" id="2.60.120.1140">
    <property type="entry name" value="Protein of unknown function DUF192"/>
    <property type="match status" value="1"/>
</dbReference>
<keyword evidence="1" id="KW-0732">Signal</keyword>
<dbReference type="PANTHER" id="PTHR37953">
    <property type="entry name" value="UPF0127 PROTEIN MJ1496"/>
    <property type="match status" value="1"/>
</dbReference>
<accession>H8KM44</accession>
<dbReference type="InterPro" id="IPR038695">
    <property type="entry name" value="Saro_0823-like_sf"/>
</dbReference>
<dbReference type="eggNOG" id="COG1430">
    <property type="taxonomic scope" value="Bacteria"/>
</dbReference>
<sequence length="170" mass="19209">MKNKAKRTAFTLLIATSLLMAACDGGSNKSNVKTNEDLTTIPEPKFLKEGELSFLNKEGKEIKKIEIEVADDEQQRAQGLMYRRSMADTQGMLFKFDKAEPQSFWMHNTYISLDIIYVNENKEIVKICKNAEPLKENQNLNSEKNAQYVIEVIGGFSDKFGVAEGDKVAF</sequence>
<dbReference type="RefSeq" id="WP_014682189.1">
    <property type="nucleotide sequence ID" value="NC_017770.1"/>
</dbReference>
<dbReference type="PROSITE" id="PS51257">
    <property type="entry name" value="PROKAR_LIPOPROTEIN"/>
    <property type="match status" value="1"/>
</dbReference>
<keyword evidence="3" id="KW-1185">Reference proteome</keyword>
<dbReference type="HOGENOM" id="CLU_097039_1_2_10"/>
<evidence type="ECO:0008006" key="4">
    <source>
        <dbReference type="Google" id="ProtNLM"/>
    </source>
</evidence>
<dbReference type="OrthoDB" id="5526466at2"/>
<feature type="signal peptide" evidence="1">
    <location>
        <begin position="1"/>
        <end position="21"/>
    </location>
</feature>
<dbReference type="EMBL" id="CP003349">
    <property type="protein sequence ID" value="AFD08966.1"/>
    <property type="molecule type" value="Genomic_DNA"/>
</dbReference>
<dbReference type="Pfam" id="PF02643">
    <property type="entry name" value="DUF192"/>
    <property type="match status" value="1"/>
</dbReference>
<dbReference type="InterPro" id="IPR003795">
    <property type="entry name" value="DUF192"/>
</dbReference>
<evidence type="ECO:0000256" key="1">
    <source>
        <dbReference type="SAM" id="SignalP"/>
    </source>
</evidence>
<protein>
    <recommendedName>
        <fullName evidence="4">DUF192 domain-containing protein</fullName>
    </recommendedName>
</protein>
<name>H8KM44_SOLCM</name>
<dbReference type="PANTHER" id="PTHR37953:SF1">
    <property type="entry name" value="UPF0127 PROTEIN MJ1496"/>
    <property type="match status" value="1"/>
</dbReference>
<dbReference type="KEGG" id="scn:Solca_3973"/>
<dbReference type="STRING" id="929556.Solca_3973"/>
<feature type="chain" id="PRO_5003614254" description="DUF192 domain-containing protein" evidence="1">
    <location>
        <begin position="22"/>
        <end position="170"/>
    </location>
</feature>